<dbReference type="PROSITE" id="PS00109">
    <property type="entry name" value="PROTEIN_KINASE_TYR"/>
    <property type="match status" value="1"/>
</dbReference>
<feature type="region of interest" description="Disordered" evidence="6">
    <location>
        <begin position="1"/>
        <end position="33"/>
    </location>
</feature>
<feature type="region of interest" description="Disordered" evidence="6">
    <location>
        <begin position="434"/>
        <end position="454"/>
    </location>
</feature>
<dbReference type="Pfam" id="PF00069">
    <property type="entry name" value="Pkinase"/>
    <property type="match status" value="1"/>
</dbReference>
<dbReference type="EMBL" id="HBNS01001368">
    <property type="protein sequence ID" value="CAE4580015.1"/>
    <property type="molecule type" value="Transcribed_RNA"/>
</dbReference>
<dbReference type="Gene3D" id="1.10.510.10">
    <property type="entry name" value="Transferase(Phosphotransferase) domain 1"/>
    <property type="match status" value="1"/>
</dbReference>
<evidence type="ECO:0000259" key="7">
    <source>
        <dbReference type="PROSITE" id="PS50011"/>
    </source>
</evidence>
<proteinExistence type="predicted"/>
<evidence type="ECO:0000256" key="5">
    <source>
        <dbReference type="ARBA" id="ARBA00022840"/>
    </source>
</evidence>
<feature type="domain" description="Protein kinase" evidence="7">
    <location>
        <begin position="129"/>
        <end position="432"/>
    </location>
</feature>
<dbReference type="GO" id="GO:0004674">
    <property type="term" value="F:protein serine/threonine kinase activity"/>
    <property type="evidence" value="ECO:0007669"/>
    <property type="project" value="UniProtKB-KW"/>
</dbReference>
<dbReference type="PROSITE" id="PS50011">
    <property type="entry name" value="PROTEIN_KINASE_DOM"/>
    <property type="match status" value="1"/>
</dbReference>
<dbReference type="GO" id="GO:0005524">
    <property type="term" value="F:ATP binding"/>
    <property type="evidence" value="ECO:0007669"/>
    <property type="project" value="UniProtKB-KW"/>
</dbReference>
<evidence type="ECO:0000256" key="6">
    <source>
        <dbReference type="SAM" id="MobiDB-lite"/>
    </source>
</evidence>
<keyword evidence="5" id="KW-0067">ATP-binding</keyword>
<keyword evidence="1" id="KW-0723">Serine/threonine-protein kinase</keyword>
<reference evidence="8" key="1">
    <citation type="submission" date="2021-01" db="EMBL/GenBank/DDBJ databases">
        <authorList>
            <person name="Corre E."/>
            <person name="Pelletier E."/>
            <person name="Niang G."/>
            <person name="Scheremetjew M."/>
            <person name="Finn R."/>
            <person name="Kale V."/>
            <person name="Holt S."/>
            <person name="Cochrane G."/>
            <person name="Meng A."/>
            <person name="Brown T."/>
            <person name="Cohen L."/>
        </authorList>
    </citation>
    <scope>NUCLEOTIDE SEQUENCE</scope>
    <source>
        <strain evidence="8">GSO104</strain>
    </source>
</reference>
<accession>A0A6U3SFG7</accession>
<sequence length="454" mass="51640">MQFNTNSNYPQPTHAGVTAEEEARPPLDFPRANPEPCARITIRVYQPGIGGVPGSVVTVQNVLVKTRRRAMLKAPQNGNGDSNSSDSSSDSDDSDEDSTNAMDTDEPRVAGARVVGSSQQQYQEEERAYWLQRTLREAIYGEVKFAIVLRRRKDSSQSVDGDGMSSASTVEWEVTNEACAVKELSWQHIQRESGHLAEDPRAEVSAMQYMKRYHDEMKANNEMMDNHVMMPMDLLTDDRNLYSIMPYCNGGELFDLLDERNRFPEEEARYWLHQILAGLEFLQRVGISHRDMSLENLLVHGSSCLIIDMGMCLLVPREEGRRFLIRPQGTCGKWHYISPEIAHNRDPFDGYAVDMWAAGVILFLMLTGFPPWERPSSEDDRFKYMTNGYLVQMLTEWDLGLTPDAMDLLQRMLWLDPRDRLSLEQVRAHPWMVNGIMQPPPPRPQSPQLVVGAG</sequence>
<feature type="region of interest" description="Disordered" evidence="6">
    <location>
        <begin position="71"/>
        <end position="119"/>
    </location>
</feature>
<evidence type="ECO:0000256" key="1">
    <source>
        <dbReference type="ARBA" id="ARBA00022527"/>
    </source>
</evidence>
<gene>
    <name evidence="8" type="ORF">DBRI00130_LOCUS1096</name>
</gene>
<dbReference type="PANTHER" id="PTHR24345">
    <property type="entry name" value="SERINE/THREONINE-PROTEIN KINASE PLK"/>
    <property type="match status" value="1"/>
</dbReference>
<keyword evidence="2" id="KW-0808">Transferase</keyword>
<dbReference type="InterPro" id="IPR000719">
    <property type="entry name" value="Prot_kinase_dom"/>
</dbReference>
<feature type="compositionally biased region" description="Acidic residues" evidence="6">
    <location>
        <begin position="89"/>
        <end position="98"/>
    </location>
</feature>
<dbReference type="InterPro" id="IPR011009">
    <property type="entry name" value="Kinase-like_dom_sf"/>
</dbReference>
<evidence type="ECO:0000256" key="2">
    <source>
        <dbReference type="ARBA" id="ARBA00022679"/>
    </source>
</evidence>
<name>A0A6U3SFG7_9STRA</name>
<protein>
    <recommendedName>
        <fullName evidence="7">Protein kinase domain-containing protein</fullName>
    </recommendedName>
</protein>
<evidence type="ECO:0000256" key="3">
    <source>
        <dbReference type="ARBA" id="ARBA00022741"/>
    </source>
</evidence>
<keyword evidence="3" id="KW-0547">Nucleotide-binding</keyword>
<keyword evidence="4" id="KW-0418">Kinase</keyword>
<evidence type="ECO:0000256" key="4">
    <source>
        <dbReference type="ARBA" id="ARBA00022777"/>
    </source>
</evidence>
<dbReference type="GO" id="GO:0005634">
    <property type="term" value="C:nucleus"/>
    <property type="evidence" value="ECO:0007669"/>
    <property type="project" value="TreeGrafter"/>
</dbReference>
<dbReference type="InterPro" id="IPR008266">
    <property type="entry name" value="Tyr_kinase_AS"/>
</dbReference>
<dbReference type="SUPFAM" id="SSF56112">
    <property type="entry name" value="Protein kinase-like (PK-like)"/>
    <property type="match status" value="1"/>
</dbReference>
<feature type="compositionally biased region" description="Polar residues" evidence="6">
    <location>
        <begin position="1"/>
        <end position="11"/>
    </location>
</feature>
<dbReference type="PANTHER" id="PTHR24345:SF91">
    <property type="entry name" value="SERINE_THREONINE-PROTEIN KINASE PLK4"/>
    <property type="match status" value="1"/>
</dbReference>
<dbReference type="AlphaFoldDB" id="A0A6U3SFG7"/>
<evidence type="ECO:0000313" key="8">
    <source>
        <dbReference type="EMBL" id="CAE4580015.1"/>
    </source>
</evidence>
<organism evidence="8">
    <name type="scientific">Ditylum brightwellii</name>
    <dbReference type="NCBI Taxonomy" id="49249"/>
    <lineage>
        <taxon>Eukaryota</taxon>
        <taxon>Sar</taxon>
        <taxon>Stramenopiles</taxon>
        <taxon>Ochrophyta</taxon>
        <taxon>Bacillariophyta</taxon>
        <taxon>Mediophyceae</taxon>
        <taxon>Lithodesmiophycidae</taxon>
        <taxon>Lithodesmiales</taxon>
        <taxon>Lithodesmiaceae</taxon>
        <taxon>Ditylum</taxon>
    </lineage>
</organism>